<evidence type="ECO:0000259" key="2">
    <source>
        <dbReference type="Pfam" id="PF00174"/>
    </source>
</evidence>
<dbReference type="RefSeq" id="WP_148594460.1">
    <property type="nucleotide sequence ID" value="NZ_CP042997.1"/>
</dbReference>
<reference evidence="3 4" key="1">
    <citation type="submission" date="2019-08" db="EMBL/GenBank/DDBJ databases">
        <title>Deep-cultivation of Planctomycetes and their phenomic and genomic characterization uncovers novel biology.</title>
        <authorList>
            <person name="Wiegand S."/>
            <person name="Jogler M."/>
            <person name="Boedeker C."/>
            <person name="Pinto D."/>
            <person name="Vollmers J."/>
            <person name="Rivas-Marin E."/>
            <person name="Kohn T."/>
            <person name="Peeters S.H."/>
            <person name="Heuer A."/>
            <person name="Rast P."/>
            <person name="Oberbeckmann S."/>
            <person name="Bunk B."/>
            <person name="Jeske O."/>
            <person name="Meyerdierks A."/>
            <person name="Storesund J.E."/>
            <person name="Kallscheuer N."/>
            <person name="Luecker S."/>
            <person name="Lage O.M."/>
            <person name="Pohl T."/>
            <person name="Merkel B.J."/>
            <person name="Hornburger P."/>
            <person name="Mueller R.-W."/>
            <person name="Bruemmer F."/>
            <person name="Labrenz M."/>
            <person name="Spormann A.M."/>
            <person name="Op den Camp H."/>
            <person name="Overmann J."/>
            <person name="Amann R."/>
            <person name="Jetten M.S.M."/>
            <person name="Mascher T."/>
            <person name="Medema M.H."/>
            <person name="Devos D.P."/>
            <person name="Kaster A.-K."/>
            <person name="Ovreas L."/>
            <person name="Rohde M."/>
            <person name="Galperin M.Y."/>
            <person name="Jogler C."/>
        </authorList>
    </citation>
    <scope>NUCLEOTIDE SEQUENCE [LARGE SCALE GENOMIC DNA]</scope>
    <source>
        <strain evidence="3 4">OJF2</strain>
    </source>
</reference>
<dbReference type="KEGG" id="agv:OJF2_30940"/>
<dbReference type="Gene3D" id="3.90.420.10">
    <property type="entry name" value="Oxidoreductase, molybdopterin-binding domain"/>
    <property type="match status" value="1"/>
</dbReference>
<dbReference type="EMBL" id="CP042997">
    <property type="protein sequence ID" value="QEH34554.1"/>
    <property type="molecule type" value="Genomic_DNA"/>
</dbReference>
<evidence type="ECO:0000256" key="1">
    <source>
        <dbReference type="SAM" id="SignalP"/>
    </source>
</evidence>
<dbReference type="InterPro" id="IPR036374">
    <property type="entry name" value="OxRdtase_Mopterin-bd_sf"/>
</dbReference>
<dbReference type="AlphaFoldDB" id="A0A5B9W2P2"/>
<accession>A0A5B9W2P2</accession>
<dbReference type="Pfam" id="PF00174">
    <property type="entry name" value="Oxidored_molyb"/>
    <property type="match status" value="1"/>
</dbReference>
<evidence type="ECO:0000313" key="4">
    <source>
        <dbReference type="Proteomes" id="UP000324233"/>
    </source>
</evidence>
<dbReference type="Proteomes" id="UP000324233">
    <property type="component" value="Chromosome"/>
</dbReference>
<proteinExistence type="predicted"/>
<sequence length="185" mass="20248" precursor="true">MQLRPFLSSLALALVFRAAAADGQEPSKARAEPVLAVKGEVARPLQLRTADLAGMPRKAVRAKDHDGREAVFEGVLLGDVLRKAGVAGGVALRGEMLSYYLLVQADDGYRAVFALPELDPEFTDEVVLLADRRDGKALDDREGPFRIVAPGEKRQARWVRRVASLEVRHSQADLRRKADAPPTSR</sequence>
<dbReference type="SUPFAM" id="SSF56524">
    <property type="entry name" value="Oxidoreductase molybdopterin-binding domain"/>
    <property type="match status" value="1"/>
</dbReference>
<keyword evidence="4" id="KW-1185">Reference proteome</keyword>
<name>A0A5B9W2P2_9BACT</name>
<feature type="chain" id="PRO_5022665920" evidence="1">
    <location>
        <begin position="21"/>
        <end position="185"/>
    </location>
</feature>
<feature type="signal peptide" evidence="1">
    <location>
        <begin position="1"/>
        <end position="20"/>
    </location>
</feature>
<dbReference type="OrthoDB" id="482420at2"/>
<dbReference type="InterPro" id="IPR000572">
    <property type="entry name" value="OxRdtase_Mopterin-bd_dom"/>
</dbReference>
<protein>
    <submittedName>
        <fullName evidence="3">Oxidoreductase molybdopterin binding domain protein</fullName>
    </submittedName>
</protein>
<gene>
    <name evidence="3" type="ORF">OJF2_30940</name>
</gene>
<organism evidence="3 4">
    <name type="scientific">Aquisphaera giovannonii</name>
    <dbReference type="NCBI Taxonomy" id="406548"/>
    <lineage>
        <taxon>Bacteria</taxon>
        <taxon>Pseudomonadati</taxon>
        <taxon>Planctomycetota</taxon>
        <taxon>Planctomycetia</taxon>
        <taxon>Isosphaerales</taxon>
        <taxon>Isosphaeraceae</taxon>
        <taxon>Aquisphaera</taxon>
    </lineage>
</organism>
<feature type="domain" description="Oxidoreductase molybdopterin-binding" evidence="2">
    <location>
        <begin position="35"/>
        <end position="169"/>
    </location>
</feature>
<keyword evidence="1" id="KW-0732">Signal</keyword>
<evidence type="ECO:0000313" key="3">
    <source>
        <dbReference type="EMBL" id="QEH34554.1"/>
    </source>
</evidence>